<evidence type="ECO:0000313" key="3">
    <source>
        <dbReference type="Proteomes" id="UP001139971"/>
    </source>
</evidence>
<keyword evidence="1" id="KW-0732">Signal</keyword>
<name>A0A9X4BK62_9GAMM</name>
<evidence type="ECO:0008006" key="4">
    <source>
        <dbReference type="Google" id="ProtNLM"/>
    </source>
</evidence>
<reference evidence="2" key="1">
    <citation type="submission" date="2023-02" db="EMBL/GenBank/DDBJ databases">
        <title>Tahibacter soli sp. nov. isolated from soil.</title>
        <authorList>
            <person name="Baek J.H."/>
            <person name="Lee J.K."/>
            <person name="Choi D.G."/>
            <person name="Jeon C.O."/>
        </authorList>
    </citation>
    <scope>NUCLEOTIDE SEQUENCE</scope>
    <source>
        <strain evidence="2">BL</strain>
    </source>
</reference>
<evidence type="ECO:0000256" key="1">
    <source>
        <dbReference type="SAM" id="SignalP"/>
    </source>
</evidence>
<comment type="caution">
    <text evidence="2">The sequence shown here is derived from an EMBL/GenBank/DDBJ whole genome shotgun (WGS) entry which is preliminary data.</text>
</comment>
<evidence type="ECO:0000313" key="2">
    <source>
        <dbReference type="EMBL" id="MDC8013917.1"/>
    </source>
</evidence>
<keyword evidence="3" id="KW-1185">Reference proteome</keyword>
<feature type="signal peptide" evidence="1">
    <location>
        <begin position="1"/>
        <end position="23"/>
    </location>
</feature>
<dbReference type="EMBL" id="JAOVZO020000018">
    <property type="protein sequence ID" value="MDC8013917.1"/>
    <property type="molecule type" value="Genomic_DNA"/>
</dbReference>
<gene>
    <name evidence="2" type="ORF">OD750_015340</name>
</gene>
<protein>
    <recommendedName>
        <fullName evidence="4">Secreted protein</fullName>
    </recommendedName>
</protein>
<sequence>MTKTLLSLLAAGAFALVAPQAHADTAKIDCEMSFNMSGWSAFYKTATGSGTVRCNNGQSMKVKIRAKGGGLTFGKQKIHDGRGEFSGVHRMSDILGTYASGGAHAGVVKSSAASVVTKGDVSLALAGTGEGVDLGIDFGKFVISR</sequence>
<organism evidence="2 3">
    <name type="scientific">Tahibacter soli</name>
    <dbReference type="NCBI Taxonomy" id="2983605"/>
    <lineage>
        <taxon>Bacteria</taxon>
        <taxon>Pseudomonadati</taxon>
        <taxon>Pseudomonadota</taxon>
        <taxon>Gammaproteobacteria</taxon>
        <taxon>Lysobacterales</taxon>
        <taxon>Rhodanobacteraceae</taxon>
        <taxon>Tahibacter</taxon>
    </lineage>
</organism>
<accession>A0A9X4BK62</accession>
<proteinExistence type="predicted"/>
<feature type="chain" id="PRO_5040818240" description="Secreted protein" evidence="1">
    <location>
        <begin position="24"/>
        <end position="145"/>
    </location>
</feature>
<dbReference type="AlphaFoldDB" id="A0A9X4BK62"/>
<dbReference type="Proteomes" id="UP001139971">
    <property type="component" value="Unassembled WGS sequence"/>
</dbReference>
<dbReference type="RefSeq" id="WP_263541563.1">
    <property type="nucleotide sequence ID" value="NZ_JAOVZO020000018.1"/>
</dbReference>